<organism evidence="2 3">
    <name type="scientific">Ignelater luminosus</name>
    <name type="common">Cucubano</name>
    <name type="synonym">Pyrophorus luminosus</name>
    <dbReference type="NCBI Taxonomy" id="2038154"/>
    <lineage>
        <taxon>Eukaryota</taxon>
        <taxon>Metazoa</taxon>
        <taxon>Ecdysozoa</taxon>
        <taxon>Arthropoda</taxon>
        <taxon>Hexapoda</taxon>
        <taxon>Insecta</taxon>
        <taxon>Pterygota</taxon>
        <taxon>Neoptera</taxon>
        <taxon>Endopterygota</taxon>
        <taxon>Coleoptera</taxon>
        <taxon>Polyphaga</taxon>
        <taxon>Elateriformia</taxon>
        <taxon>Elateroidea</taxon>
        <taxon>Elateridae</taxon>
        <taxon>Agrypninae</taxon>
        <taxon>Pyrophorini</taxon>
        <taxon>Ignelater</taxon>
    </lineage>
</organism>
<gene>
    <name evidence="2" type="ORF">ILUMI_11305</name>
</gene>
<dbReference type="Proteomes" id="UP000801492">
    <property type="component" value="Unassembled WGS sequence"/>
</dbReference>
<proteinExistence type="predicted"/>
<dbReference type="AlphaFoldDB" id="A0A8K0GCU3"/>
<keyword evidence="3" id="KW-1185">Reference proteome</keyword>
<feature type="region of interest" description="Disordered" evidence="1">
    <location>
        <begin position="43"/>
        <end position="86"/>
    </location>
</feature>
<sequence length="86" mass="10079">MVRGKNITQEDLKKAINKNGTLTGDMEEKLNIWAEYLEKLLEGNNTQDPTENTRDNDSYNVTDEQVRGSTRTYRRRSEANHKIYEE</sequence>
<dbReference type="EMBL" id="VTPC01006519">
    <property type="protein sequence ID" value="KAF2894869.1"/>
    <property type="molecule type" value="Genomic_DNA"/>
</dbReference>
<feature type="compositionally biased region" description="Basic and acidic residues" evidence="1">
    <location>
        <begin position="75"/>
        <end position="86"/>
    </location>
</feature>
<accession>A0A8K0GCU3</accession>
<reference evidence="2" key="1">
    <citation type="submission" date="2019-08" db="EMBL/GenBank/DDBJ databases">
        <title>The genome of the North American firefly Photinus pyralis.</title>
        <authorList>
            <consortium name="Photinus pyralis genome working group"/>
            <person name="Fallon T.R."/>
            <person name="Sander Lower S.E."/>
            <person name="Weng J.-K."/>
        </authorList>
    </citation>
    <scope>NUCLEOTIDE SEQUENCE</scope>
    <source>
        <strain evidence="2">TRF0915ILg1</strain>
        <tissue evidence="2">Whole body</tissue>
    </source>
</reference>
<evidence type="ECO:0000256" key="1">
    <source>
        <dbReference type="SAM" id="MobiDB-lite"/>
    </source>
</evidence>
<evidence type="ECO:0000313" key="3">
    <source>
        <dbReference type="Proteomes" id="UP000801492"/>
    </source>
</evidence>
<name>A0A8K0GCU3_IGNLU</name>
<protein>
    <submittedName>
        <fullName evidence="2">Uncharacterized protein</fullName>
    </submittedName>
</protein>
<feature type="compositionally biased region" description="Polar residues" evidence="1">
    <location>
        <begin position="58"/>
        <end position="71"/>
    </location>
</feature>
<evidence type="ECO:0000313" key="2">
    <source>
        <dbReference type="EMBL" id="KAF2894869.1"/>
    </source>
</evidence>
<comment type="caution">
    <text evidence="2">The sequence shown here is derived from an EMBL/GenBank/DDBJ whole genome shotgun (WGS) entry which is preliminary data.</text>
</comment>